<sequence length="164" mass="17865">MGRTLFQGRICDGLYPIQLPLPASSHSPSALHTVRLGSSVWHHRLGHPAPPIMAGLSRQLSLSGSSKLSSVCSSCQMGKSSRLPFSVFMLLFSFRFRVLEEVCSVPTYAYAFSLCLLRVCGNPHAIIRKYGLMCCRQCFRSNAKEIGTAEEGNPGAMQALEEAG</sequence>
<name>A0A834ZF67_TETSI</name>
<dbReference type="Proteomes" id="UP000655225">
    <property type="component" value="Unassembled WGS sequence"/>
</dbReference>
<dbReference type="Gene3D" id="4.10.830.10">
    <property type="entry name" value="30s Ribosomal Protein S14, Chain N"/>
    <property type="match status" value="1"/>
</dbReference>
<dbReference type="AlphaFoldDB" id="A0A834ZF67"/>
<dbReference type="Pfam" id="PF13976">
    <property type="entry name" value="gag_pre-integrs"/>
    <property type="match status" value="1"/>
</dbReference>
<reference evidence="5 6" key="1">
    <citation type="submission" date="2020-04" db="EMBL/GenBank/DDBJ databases">
        <title>Plant Genome Project.</title>
        <authorList>
            <person name="Zhang R.-G."/>
        </authorList>
    </citation>
    <scope>NUCLEOTIDE SEQUENCE [LARGE SCALE GENOMIC DNA]</scope>
    <source>
        <strain evidence="5">YNK0</strain>
        <tissue evidence="5">Leaf</tissue>
    </source>
</reference>
<evidence type="ECO:0000313" key="6">
    <source>
        <dbReference type="Proteomes" id="UP000655225"/>
    </source>
</evidence>
<keyword evidence="6" id="KW-1185">Reference proteome</keyword>
<dbReference type="PANTHER" id="PTHR12010:SF22">
    <property type="entry name" value="SMALL RIBOSOMAL SUBUNIT PROTEIN US14Z_US14Y_US14X"/>
    <property type="match status" value="1"/>
</dbReference>
<evidence type="ECO:0000259" key="4">
    <source>
        <dbReference type="Pfam" id="PF13976"/>
    </source>
</evidence>
<evidence type="ECO:0000256" key="3">
    <source>
        <dbReference type="ARBA" id="ARBA00023274"/>
    </source>
</evidence>
<dbReference type="GO" id="GO:0022627">
    <property type="term" value="C:cytosolic small ribosomal subunit"/>
    <property type="evidence" value="ECO:0007669"/>
    <property type="project" value="TreeGrafter"/>
</dbReference>
<dbReference type="PANTHER" id="PTHR12010">
    <property type="entry name" value="40S RIBOSOMAL PROTEIN S29"/>
    <property type="match status" value="1"/>
</dbReference>
<organism evidence="5 6">
    <name type="scientific">Tetracentron sinense</name>
    <name type="common">Spur-leaf</name>
    <dbReference type="NCBI Taxonomy" id="13715"/>
    <lineage>
        <taxon>Eukaryota</taxon>
        <taxon>Viridiplantae</taxon>
        <taxon>Streptophyta</taxon>
        <taxon>Embryophyta</taxon>
        <taxon>Tracheophyta</taxon>
        <taxon>Spermatophyta</taxon>
        <taxon>Magnoliopsida</taxon>
        <taxon>Trochodendrales</taxon>
        <taxon>Trochodendraceae</taxon>
        <taxon>Tetracentron</taxon>
    </lineage>
</organism>
<proteinExistence type="inferred from homology"/>
<dbReference type="Pfam" id="PF00253">
    <property type="entry name" value="Ribosomal_S14"/>
    <property type="match status" value="1"/>
</dbReference>
<dbReference type="InterPro" id="IPR043140">
    <property type="entry name" value="Ribosomal_uS14_sf"/>
</dbReference>
<dbReference type="GO" id="GO:0008270">
    <property type="term" value="F:zinc ion binding"/>
    <property type="evidence" value="ECO:0007669"/>
    <property type="project" value="InterPro"/>
</dbReference>
<keyword evidence="2" id="KW-0689">Ribosomal protein</keyword>
<dbReference type="OrthoDB" id="1839403at2759"/>
<dbReference type="GO" id="GO:0003735">
    <property type="term" value="F:structural constituent of ribosome"/>
    <property type="evidence" value="ECO:0007669"/>
    <property type="project" value="InterPro"/>
</dbReference>
<protein>
    <recommendedName>
        <fullName evidence="4">GAG-pre-integrase domain-containing protein</fullName>
    </recommendedName>
</protein>
<feature type="domain" description="GAG-pre-integrase" evidence="4">
    <location>
        <begin position="13"/>
        <end position="80"/>
    </location>
</feature>
<comment type="caution">
    <text evidence="5">The sequence shown here is derived from an EMBL/GenBank/DDBJ whole genome shotgun (WGS) entry which is preliminary data.</text>
</comment>
<dbReference type="EMBL" id="JABCRI010000005">
    <property type="protein sequence ID" value="KAF8406160.1"/>
    <property type="molecule type" value="Genomic_DNA"/>
</dbReference>
<dbReference type="InterPro" id="IPR039744">
    <property type="entry name" value="RIbosomal_uS14_euk_arc"/>
</dbReference>
<comment type="similarity">
    <text evidence="1">Belongs to the universal ribosomal protein uS14 family.</text>
</comment>
<gene>
    <name evidence="5" type="ORF">HHK36_008240</name>
</gene>
<accession>A0A834ZF67</accession>
<evidence type="ECO:0000256" key="2">
    <source>
        <dbReference type="ARBA" id="ARBA00022980"/>
    </source>
</evidence>
<dbReference type="InterPro" id="IPR001209">
    <property type="entry name" value="Ribosomal_uS14"/>
</dbReference>
<dbReference type="InterPro" id="IPR025724">
    <property type="entry name" value="GAG-pre-integrase_dom"/>
</dbReference>
<dbReference type="GO" id="GO:0002181">
    <property type="term" value="P:cytoplasmic translation"/>
    <property type="evidence" value="ECO:0007669"/>
    <property type="project" value="TreeGrafter"/>
</dbReference>
<evidence type="ECO:0000256" key="1">
    <source>
        <dbReference type="ARBA" id="ARBA00009083"/>
    </source>
</evidence>
<evidence type="ECO:0000313" key="5">
    <source>
        <dbReference type="EMBL" id="KAF8406160.1"/>
    </source>
</evidence>
<keyword evidence="3" id="KW-0687">Ribonucleoprotein</keyword>